<dbReference type="RefSeq" id="WP_013127258.1">
    <property type="nucleotide sequence ID" value="NC_014158.1"/>
</dbReference>
<dbReference type="InterPro" id="IPR029066">
    <property type="entry name" value="PLP-binding_barrel"/>
</dbReference>
<comment type="function">
    <text evidence="2">Pyridoxal 5'-phosphate (PLP)-binding protein, which is involved in PLP homeostasis.</text>
</comment>
<sequence>MSRRDELAEGLAATRSRLDAACRAAGRDRTEVALLPVTKFFPASDIALLQELGCTDFGENREQEAAAKAAELTGARLHMLGHIQRNKAKSVARWAAMVHSLDSIRLAGALERSTEAALEAGVRAAPLDVLIQISLDGDPARGGVTRADLAALVETVAQSPSLRLRGVMGVPPLEADPERAFTELAELWTDVRRDHPDADVFSAGMSGDLELAVKLGSTCVRVGTAILGRRPLTSLP</sequence>
<dbReference type="PANTHER" id="PTHR10146:SF14">
    <property type="entry name" value="PYRIDOXAL PHOSPHATE HOMEOSTASIS PROTEIN"/>
    <property type="match status" value="1"/>
</dbReference>
<feature type="domain" description="Alanine racemase N-terminal" evidence="5">
    <location>
        <begin position="31"/>
        <end position="231"/>
    </location>
</feature>
<name>D5USH0_TSUPD</name>
<dbReference type="InterPro" id="IPR001608">
    <property type="entry name" value="Ala_racemase_N"/>
</dbReference>
<evidence type="ECO:0000256" key="4">
    <source>
        <dbReference type="RuleBase" id="RU004514"/>
    </source>
</evidence>
<dbReference type="NCBIfam" id="TIGR00044">
    <property type="entry name" value="YggS family pyridoxal phosphate-dependent enzyme"/>
    <property type="match status" value="1"/>
</dbReference>
<accession>D5USH0</accession>
<reference evidence="7" key="1">
    <citation type="submission" date="2010-03" db="EMBL/GenBank/DDBJ databases">
        <title>The complete chromosome of Tsukamurella paurometabola DSM 20162.</title>
        <authorList>
            <consortium name="US DOE Joint Genome Institute (JGI-PGF)"/>
            <person name="Lucas S."/>
            <person name="Copeland A."/>
            <person name="Lapidus A."/>
            <person name="Glavina del Rio T."/>
            <person name="Dalin E."/>
            <person name="Tice H."/>
            <person name="Bruce D."/>
            <person name="Goodwin L."/>
            <person name="Pitluck S."/>
            <person name="Kyrpides N."/>
            <person name="Mavromatis K."/>
            <person name="Ivanova N."/>
            <person name="Mikhailova N."/>
            <person name="Munk A.C."/>
            <person name="Brettin T."/>
            <person name="Detter J.C."/>
            <person name="Tapia R."/>
            <person name="Han C."/>
            <person name="Larimer F."/>
            <person name="Land M."/>
            <person name="Hauser L."/>
            <person name="Markowitz V."/>
            <person name="Cheng J.-F."/>
            <person name="Hugenholtz P."/>
            <person name="Woyke T."/>
            <person name="Wu D."/>
            <person name="Jando M."/>
            <person name="Brambilla E."/>
            <person name="Klenk H.-P."/>
            <person name="Eisen J.A."/>
        </authorList>
    </citation>
    <scope>NUCLEOTIDE SEQUENCE [LARGE SCALE GENOMIC DNA]</scope>
    <source>
        <strain evidence="7">ATCC 8368 / DSM 20162 / CCUG 35730 / CIP 100753 / JCM 10117 / KCTC 9821 / NBRC 16120 / NCIMB 702349 / NCTC 13040</strain>
    </source>
</reference>
<dbReference type="KEGG" id="tpr:Tpau_2641"/>
<dbReference type="Proteomes" id="UP000001213">
    <property type="component" value="Chromosome"/>
</dbReference>
<dbReference type="eggNOG" id="COG0325">
    <property type="taxonomic scope" value="Bacteria"/>
</dbReference>
<protein>
    <recommendedName>
        <fullName evidence="2">Pyridoxal phosphate homeostasis protein</fullName>
        <shortName evidence="2">PLP homeostasis protein</shortName>
    </recommendedName>
</protein>
<evidence type="ECO:0000259" key="5">
    <source>
        <dbReference type="Pfam" id="PF01168"/>
    </source>
</evidence>
<evidence type="ECO:0000256" key="2">
    <source>
        <dbReference type="HAMAP-Rule" id="MF_02087"/>
    </source>
</evidence>
<evidence type="ECO:0000256" key="1">
    <source>
        <dbReference type="ARBA" id="ARBA00022898"/>
    </source>
</evidence>
<dbReference type="Gene3D" id="3.20.20.10">
    <property type="entry name" value="Alanine racemase"/>
    <property type="match status" value="1"/>
</dbReference>
<comment type="cofactor">
    <cofactor evidence="3">
        <name>pyridoxal 5'-phosphate</name>
        <dbReference type="ChEBI" id="CHEBI:597326"/>
    </cofactor>
</comment>
<dbReference type="PANTHER" id="PTHR10146">
    <property type="entry name" value="PROLINE SYNTHETASE CO-TRANSCRIBED BACTERIAL HOMOLOG PROTEIN"/>
    <property type="match status" value="1"/>
</dbReference>
<dbReference type="HOGENOM" id="CLU_059988_0_0_11"/>
<dbReference type="Pfam" id="PF01168">
    <property type="entry name" value="Ala_racemase_N"/>
    <property type="match status" value="1"/>
</dbReference>
<comment type="similarity">
    <text evidence="2 4">Belongs to the pyridoxal phosphate-binding protein YggS/PROSC family.</text>
</comment>
<dbReference type="InterPro" id="IPR011078">
    <property type="entry name" value="PyrdxlP_homeostasis"/>
</dbReference>
<keyword evidence="7" id="KW-1185">Reference proteome</keyword>
<dbReference type="AlphaFoldDB" id="D5USH0"/>
<organism evidence="6 7">
    <name type="scientific">Tsukamurella paurometabola (strain ATCC 8368 / DSM 20162 / CCUG 35730 / CIP 100753 / JCM 10117 / KCTC 9821 / NBRC 16120 / NCIMB 702349 / NCTC 13040)</name>
    <name type="common">Corynebacterium paurometabolum</name>
    <dbReference type="NCBI Taxonomy" id="521096"/>
    <lineage>
        <taxon>Bacteria</taxon>
        <taxon>Bacillati</taxon>
        <taxon>Actinomycetota</taxon>
        <taxon>Actinomycetes</taxon>
        <taxon>Mycobacteriales</taxon>
        <taxon>Tsukamurellaceae</taxon>
        <taxon>Tsukamurella</taxon>
    </lineage>
</organism>
<dbReference type="PIRSF" id="PIRSF004848">
    <property type="entry name" value="YBL036c_PLPDEIII"/>
    <property type="match status" value="1"/>
</dbReference>
<evidence type="ECO:0000256" key="3">
    <source>
        <dbReference type="PIRSR" id="PIRSR004848-1"/>
    </source>
</evidence>
<dbReference type="CDD" id="cd00635">
    <property type="entry name" value="PLPDE_III_YBL036c_like"/>
    <property type="match status" value="1"/>
</dbReference>
<feature type="modified residue" description="N6-(pyridoxal phosphate)lysine" evidence="2 3">
    <location>
        <position position="39"/>
    </location>
</feature>
<proteinExistence type="inferred from homology"/>
<gene>
    <name evidence="6" type="ordered locus">Tpau_2641</name>
</gene>
<reference evidence="6 7" key="2">
    <citation type="journal article" date="2011" name="Stand. Genomic Sci.">
        <title>Complete genome sequence of Tsukamurella paurometabola type strain (no. 33).</title>
        <authorList>
            <person name="Munk A.C."/>
            <person name="Lapidus A."/>
            <person name="Lucas S."/>
            <person name="Nolan M."/>
            <person name="Tice H."/>
            <person name="Cheng J.F."/>
            <person name="Del Rio T.G."/>
            <person name="Goodwin L."/>
            <person name="Pitluck S."/>
            <person name="Liolios K."/>
            <person name="Huntemann M."/>
            <person name="Ivanova N."/>
            <person name="Mavromatis K."/>
            <person name="Mikhailova N."/>
            <person name="Pati A."/>
            <person name="Chen A."/>
            <person name="Palaniappan K."/>
            <person name="Tapia R."/>
            <person name="Han C."/>
            <person name="Land M."/>
            <person name="Hauser L."/>
            <person name="Chang Y.J."/>
            <person name="Jeffries C.D."/>
            <person name="Brettin T."/>
            <person name="Yasawong M."/>
            <person name="Brambilla E.M."/>
            <person name="Rohde M."/>
            <person name="Sikorski J."/>
            <person name="Goker M."/>
            <person name="Detter J.C."/>
            <person name="Woyke T."/>
            <person name="Bristow J."/>
            <person name="Eisen J.A."/>
            <person name="Markowitz V."/>
            <person name="Hugenholtz P."/>
            <person name="Kyrpides N.C."/>
            <person name="Klenk H.P."/>
        </authorList>
    </citation>
    <scope>NUCLEOTIDE SEQUENCE [LARGE SCALE GENOMIC DNA]</scope>
    <source>
        <strain evidence="7">ATCC 8368 / DSM 20162 / CCUG 35730 / CIP 100753 / JCM 10117 / KCTC 9821 / NBRC 16120 / NCIMB 702349 / NCTC 13040</strain>
    </source>
</reference>
<dbReference type="EMBL" id="CP001966">
    <property type="protein sequence ID" value="ADG79241.1"/>
    <property type="molecule type" value="Genomic_DNA"/>
</dbReference>
<dbReference type="GO" id="GO:0030170">
    <property type="term" value="F:pyridoxal phosphate binding"/>
    <property type="evidence" value="ECO:0007669"/>
    <property type="project" value="UniProtKB-UniRule"/>
</dbReference>
<evidence type="ECO:0000313" key="6">
    <source>
        <dbReference type="EMBL" id="ADG79241.1"/>
    </source>
</evidence>
<evidence type="ECO:0000313" key="7">
    <source>
        <dbReference type="Proteomes" id="UP000001213"/>
    </source>
</evidence>
<dbReference type="SUPFAM" id="SSF51419">
    <property type="entry name" value="PLP-binding barrel"/>
    <property type="match status" value="1"/>
</dbReference>
<dbReference type="HAMAP" id="MF_02087">
    <property type="entry name" value="PLP_homeostasis"/>
    <property type="match status" value="1"/>
</dbReference>
<dbReference type="STRING" id="521096.Tpau_2641"/>
<keyword evidence="1 2" id="KW-0663">Pyridoxal phosphate</keyword>